<proteinExistence type="predicted"/>
<feature type="compositionally biased region" description="Basic and acidic residues" evidence="1">
    <location>
        <begin position="10"/>
        <end position="19"/>
    </location>
</feature>
<name>A0A2K3KK53_TRIPR</name>
<reference evidence="2 3" key="1">
    <citation type="journal article" date="2014" name="Am. J. Bot.">
        <title>Genome assembly and annotation for red clover (Trifolium pratense; Fabaceae).</title>
        <authorList>
            <person name="Istvanek J."/>
            <person name="Jaros M."/>
            <person name="Krenek A."/>
            <person name="Repkova J."/>
        </authorList>
    </citation>
    <scope>NUCLEOTIDE SEQUENCE [LARGE SCALE GENOMIC DNA]</scope>
    <source>
        <strain evidence="3">cv. Tatra</strain>
        <tissue evidence="2">Young leaves</tissue>
    </source>
</reference>
<dbReference type="AlphaFoldDB" id="A0A2K3KK53"/>
<dbReference type="EMBL" id="ASHM01196584">
    <property type="protein sequence ID" value="PNX66639.1"/>
    <property type="molecule type" value="Genomic_DNA"/>
</dbReference>
<gene>
    <name evidence="2" type="ORF">L195_g063148</name>
</gene>
<reference evidence="2 3" key="2">
    <citation type="journal article" date="2017" name="Front. Plant Sci.">
        <title>Gene Classification and Mining of Molecular Markers Useful in Red Clover (Trifolium pratense) Breeding.</title>
        <authorList>
            <person name="Istvanek J."/>
            <person name="Dluhosova J."/>
            <person name="Dluhos P."/>
            <person name="Patkova L."/>
            <person name="Nedelnik J."/>
            <person name="Repkova J."/>
        </authorList>
    </citation>
    <scope>NUCLEOTIDE SEQUENCE [LARGE SCALE GENOMIC DNA]</scope>
    <source>
        <strain evidence="3">cv. Tatra</strain>
        <tissue evidence="2">Young leaves</tissue>
    </source>
</reference>
<comment type="caution">
    <text evidence="2">The sequence shown here is derived from an EMBL/GenBank/DDBJ whole genome shotgun (WGS) entry which is preliminary data.</text>
</comment>
<evidence type="ECO:0000313" key="3">
    <source>
        <dbReference type="Proteomes" id="UP000236291"/>
    </source>
</evidence>
<feature type="non-terminal residue" evidence="2">
    <location>
        <position position="1"/>
    </location>
</feature>
<sequence length="65" mass="7642">CKSRYSIKACKHEEEERRKSITHSGNAIQAEHSKTLRGIPDIRNQHQQLDDARVRVFEQRKPSSR</sequence>
<protein>
    <submittedName>
        <fullName evidence="2">Uncharacterized protein</fullName>
    </submittedName>
</protein>
<dbReference type="Proteomes" id="UP000236291">
    <property type="component" value="Unassembled WGS sequence"/>
</dbReference>
<feature type="region of interest" description="Disordered" evidence="1">
    <location>
        <begin position="1"/>
        <end position="65"/>
    </location>
</feature>
<evidence type="ECO:0000256" key="1">
    <source>
        <dbReference type="SAM" id="MobiDB-lite"/>
    </source>
</evidence>
<organism evidence="2 3">
    <name type="scientific">Trifolium pratense</name>
    <name type="common">Red clover</name>
    <dbReference type="NCBI Taxonomy" id="57577"/>
    <lineage>
        <taxon>Eukaryota</taxon>
        <taxon>Viridiplantae</taxon>
        <taxon>Streptophyta</taxon>
        <taxon>Embryophyta</taxon>
        <taxon>Tracheophyta</taxon>
        <taxon>Spermatophyta</taxon>
        <taxon>Magnoliopsida</taxon>
        <taxon>eudicotyledons</taxon>
        <taxon>Gunneridae</taxon>
        <taxon>Pentapetalae</taxon>
        <taxon>rosids</taxon>
        <taxon>fabids</taxon>
        <taxon>Fabales</taxon>
        <taxon>Fabaceae</taxon>
        <taxon>Papilionoideae</taxon>
        <taxon>50 kb inversion clade</taxon>
        <taxon>NPAAA clade</taxon>
        <taxon>Hologalegina</taxon>
        <taxon>IRL clade</taxon>
        <taxon>Trifolieae</taxon>
        <taxon>Trifolium</taxon>
    </lineage>
</organism>
<evidence type="ECO:0000313" key="2">
    <source>
        <dbReference type="EMBL" id="PNX66639.1"/>
    </source>
</evidence>
<feature type="compositionally biased region" description="Basic and acidic residues" evidence="1">
    <location>
        <begin position="48"/>
        <end position="65"/>
    </location>
</feature>
<accession>A0A2K3KK53</accession>